<gene>
    <name evidence="2" type="ORF">AB3X52_12600</name>
</gene>
<dbReference type="RefSeq" id="WP_367994435.1">
    <property type="nucleotide sequence ID" value="NZ_JBFPJR010000021.1"/>
</dbReference>
<dbReference type="EMBL" id="JBFPJR010000021">
    <property type="protein sequence ID" value="MEX0428463.1"/>
    <property type="molecule type" value="Genomic_DNA"/>
</dbReference>
<dbReference type="Gene3D" id="3.40.50.720">
    <property type="entry name" value="NAD(P)-binding Rossmann-like Domain"/>
    <property type="match status" value="1"/>
</dbReference>
<reference evidence="2 3" key="1">
    <citation type="submission" date="2024-07" db="EMBL/GenBank/DDBJ databases">
        <authorList>
            <person name="Lee S."/>
            <person name="Kang M."/>
        </authorList>
    </citation>
    <scope>NUCLEOTIDE SEQUENCE [LARGE SCALE GENOMIC DNA]</scope>
    <source>
        <strain evidence="2 3">DS6</strain>
    </source>
</reference>
<dbReference type="Proteomes" id="UP001556631">
    <property type="component" value="Unassembled WGS sequence"/>
</dbReference>
<name>A0ABV3T2N5_9ACTN</name>
<feature type="domain" description="NAD(P)-binding" evidence="1">
    <location>
        <begin position="19"/>
        <end position="187"/>
    </location>
</feature>
<evidence type="ECO:0000313" key="3">
    <source>
        <dbReference type="Proteomes" id="UP001556631"/>
    </source>
</evidence>
<dbReference type="InterPro" id="IPR016040">
    <property type="entry name" value="NAD(P)-bd_dom"/>
</dbReference>
<dbReference type="InterPro" id="IPR036291">
    <property type="entry name" value="NAD(P)-bd_dom_sf"/>
</dbReference>
<dbReference type="PANTHER" id="PTHR12126:SF11">
    <property type="entry name" value="NADH DEHYDROGENASE [UBIQUINONE] 1 ALPHA SUBCOMPLEX SUBUNIT 9, MITOCHONDRIAL"/>
    <property type="match status" value="1"/>
</dbReference>
<dbReference type="InterPro" id="IPR051207">
    <property type="entry name" value="ComplexI_NDUFA9_subunit"/>
</dbReference>
<proteinExistence type="predicted"/>
<protein>
    <submittedName>
        <fullName evidence="2">SDR family oxidoreductase</fullName>
    </submittedName>
</protein>
<evidence type="ECO:0000259" key="1">
    <source>
        <dbReference type="Pfam" id="PF13460"/>
    </source>
</evidence>
<dbReference type="PANTHER" id="PTHR12126">
    <property type="entry name" value="NADH-UBIQUINONE OXIDOREDUCTASE 39 KDA SUBUNIT-RELATED"/>
    <property type="match status" value="1"/>
</dbReference>
<dbReference type="Pfam" id="PF13460">
    <property type="entry name" value="NAD_binding_10"/>
    <property type="match status" value="1"/>
</dbReference>
<dbReference type="SUPFAM" id="SSF51735">
    <property type="entry name" value="NAD(P)-binding Rossmann-fold domains"/>
    <property type="match status" value="1"/>
</dbReference>
<accession>A0ABV3T2N5</accession>
<evidence type="ECO:0000313" key="2">
    <source>
        <dbReference type="EMBL" id="MEX0428463.1"/>
    </source>
</evidence>
<sequence>MESTTGGPIVKKRRLAVAGATGLIGSQVTRLARDAGHEVIALSRTTGVDLTDPASIGDRLDGVDAVIDVTRSPSMDEQAAVAFFTTVAANLGAAARAAGVRRTVVLSIVGIDESQGYGWYVATLAHERATREHAPGVRVLRATQFHEFPGQVLERSRSGDRAQIMDMPTQPVASAEVARLLVEMATDDGDGDLELAGPRRENLIDLVRRLVALRGEHLELVAVPAPASMAGGSVLPGPGALVRGVDWETWSRDVRQRP</sequence>
<organism evidence="2 3">
    <name type="scientific">Nocardioides eburneus</name>
    <dbReference type="NCBI Taxonomy" id="3231482"/>
    <lineage>
        <taxon>Bacteria</taxon>
        <taxon>Bacillati</taxon>
        <taxon>Actinomycetota</taxon>
        <taxon>Actinomycetes</taxon>
        <taxon>Propionibacteriales</taxon>
        <taxon>Nocardioidaceae</taxon>
        <taxon>Nocardioides</taxon>
    </lineage>
</organism>
<comment type="caution">
    <text evidence="2">The sequence shown here is derived from an EMBL/GenBank/DDBJ whole genome shotgun (WGS) entry which is preliminary data.</text>
</comment>
<keyword evidence="3" id="KW-1185">Reference proteome</keyword>